<dbReference type="InterPro" id="IPR009758">
    <property type="entry name" value="DUF1326"/>
</dbReference>
<organism evidence="1 2">
    <name type="scientific">Entotheonella factor</name>
    <dbReference type="NCBI Taxonomy" id="1429438"/>
    <lineage>
        <taxon>Bacteria</taxon>
        <taxon>Pseudomonadati</taxon>
        <taxon>Nitrospinota/Tectimicrobiota group</taxon>
        <taxon>Candidatus Tectimicrobiota</taxon>
        <taxon>Candidatus Entotheonellia</taxon>
        <taxon>Candidatus Entotheonellales</taxon>
        <taxon>Candidatus Entotheonellaceae</taxon>
        <taxon>Candidatus Entotheonella</taxon>
    </lineage>
</organism>
<dbReference type="HOGENOM" id="CLU_092801_1_0_7"/>
<reference evidence="1 2" key="1">
    <citation type="journal article" date="2014" name="Nature">
        <title>An environmental bacterial taxon with a large and distinct metabolic repertoire.</title>
        <authorList>
            <person name="Wilson M.C."/>
            <person name="Mori T."/>
            <person name="Ruckert C."/>
            <person name="Uria A.R."/>
            <person name="Helf M.J."/>
            <person name="Takada K."/>
            <person name="Gernert C."/>
            <person name="Steffens U.A."/>
            <person name="Heycke N."/>
            <person name="Schmitt S."/>
            <person name="Rinke C."/>
            <person name="Helfrich E.J."/>
            <person name="Brachmann A.O."/>
            <person name="Gurgui C."/>
            <person name="Wakimoto T."/>
            <person name="Kracht M."/>
            <person name="Crusemann M."/>
            <person name="Hentschel U."/>
            <person name="Abe I."/>
            <person name="Matsunaga S."/>
            <person name="Kalinowski J."/>
            <person name="Takeyama H."/>
            <person name="Piel J."/>
        </authorList>
    </citation>
    <scope>NUCLEOTIDE SEQUENCE [LARGE SCALE GENOMIC DNA]</scope>
    <source>
        <strain evidence="2">TSY1</strain>
    </source>
</reference>
<comment type="caution">
    <text evidence="1">The sequence shown here is derived from an EMBL/GenBank/DDBJ whole genome shotgun (WGS) entry which is preliminary data.</text>
</comment>
<gene>
    <name evidence="1" type="ORF">ETSY1_18165</name>
</gene>
<protein>
    <recommendedName>
        <fullName evidence="3">DUF1326 domain-containing protein</fullName>
    </recommendedName>
</protein>
<accession>W4LMJ9</accession>
<dbReference type="InterPro" id="IPR014581">
    <property type="entry name" value="UCP033303"/>
</dbReference>
<proteinExistence type="predicted"/>
<sequence>MAEATWHLRGDYFENCNCTVLCPCIHDPRNAPTEGHCDVALAFHIESGQFNETALDGLNFILAAWTPSVMGDGGWKTAIYIDERADDAQRQAFEQILSGNMGGPMERFSRMTETFLGTSYVPITYTQAGKTRSVSVPGIIDFNIEGIQARGRDEVMTLTNTGHPVSATLALAVGTKSTYSDHGMNWDNTGRNGHYAPFDWQWPA</sequence>
<name>W4LMJ9_ENTF1</name>
<evidence type="ECO:0000313" key="1">
    <source>
        <dbReference type="EMBL" id="ETW98601.1"/>
    </source>
</evidence>
<dbReference type="Pfam" id="PF07040">
    <property type="entry name" value="DUF1326"/>
    <property type="match status" value="1"/>
</dbReference>
<dbReference type="PIRSF" id="PIRSF033303">
    <property type="entry name" value="UCP033303"/>
    <property type="match status" value="1"/>
</dbReference>
<keyword evidence="2" id="KW-1185">Reference proteome</keyword>
<evidence type="ECO:0008006" key="3">
    <source>
        <dbReference type="Google" id="ProtNLM"/>
    </source>
</evidence>
<dbReference type="Proteomes" id="UP000019141">
    <property type="component" value="Unassembled WGS sequence"/>
</dbReference>
<dbReference type="PATRIC" id="fig|1429438.4.peg.3556"/>
<dbReference type="AlphaFoldDB" id="W4LMJ9"/>
<evidence type="ECO:0000313" key="2">
    <source>
        <dbReference type="Proteomes" id="UP000019141"/>
    </source>
</evidence>
<dbReference type="EMBL" id="AZHW01000539">
    <property type="protein sequence ID" value="ETW98601.1"/>
    <property type="molecule type" value="Genomic_DNA"/>
</dbReference>